<feature type="region of interest" description="Disordered" evidence="1">
    <location>
        <begin position="438"/>
        <end position="480"/>
    </location>
</feature>
<proteinExistence type="predicted"/>
<keyword evidence="3" id="KW-0456">Lyase</keyword>
<name>A0ABV3LZH3_9ACTN</name>
<dbReference type="Pfam" id="PF14592">
    <property type="entry name" value="Chondroitinas_B"/>
    <property type="match status" value="1"/>
</dbReference>
<gene>
    <name evidence="3" type="ORF">AB0887_23315</name>
</gene>
<dbReference type="RefSeq" id="WP_359782013.1">
    <property type="nucleotide sequence ID" value="NZ_JBEYRR010000010.1"/>
</dbReference>
<dbReference type="InterPro" id="IPR006311">
    <property type="entry name" value="TAT_signal"/>
</dbReference>
<dbReference type="InterPro" id="IPR039513">
    <property type="entry name" value="PL-6"/>
</dbReference>
<dbReference type="GO" id="GO:0016829">
    <property type="term" value="F:lyase activity"/>
    <property type="evidence" value="ECO:0007669"/>
    <property type="project" value="UniProtKB-KW"/>
</dbReference>
<evidence type="ECO:0000313" key="4">
    <source>
        <dbReference type="Proteomes" id="UP001553843"/>
    </source>
</evidence>
<organism evidence="3 4">
    <name type="scientific">Streptomyces huasconensis</name>
    <dbReference type="NCBI Taxonomy" id="1854574"/>
    <lineage>
        <taxon>Bacteria</taxon>
        <taxon>Bacillati</taxon>
        <taxon>Actinomycetota</taxon>
        <taxon>Actinomycetes</taxon>
        <taxon>Kitasatosporales</taxon>
        <taxon>Streptomycetaceae</taxon>
        <taxon>Streptomyces</taxon>
    </lineage>
</organism>
<reference evidence="3 4" key="1">
    <citation type="submission" date="2024-06" db="EMBL/GenBank/DDBJ databases">
        <title>The Natural Products Discovery Center: Release of the First 8490 Sequenced Strains for Exploring Actinobacteria Biosynthetic Diversity.</title>
        <authorList>
            <person name="Kalkreuter E."/>
            <person name="Kautsar S.A."/>
            <person name="Yang D."/>
            <person name="Bader C.D."/>
            <person name="Teijaro C.N."/>
            <person name="Fluegel L."/>
            <person name="Davis C.M."/>
            <person name="Simpson J.R."/>
            <person name="Lauterbach L."/>
            <person name="Steele A.D."/>
            <person name="Gui C."/>
            <person name="Meng S."/>
            <person name="Li G."/>
            <person name="Viehrig K."/>
            <person name="Ye F."/>
            <person name="Su P."/>
            <person name="Kiefer A.F."/>
            <person name="Nichols A."/>
            <person name="Cepeda A.J."/>
            <person name="Yan W."/>
            <person name="Fan B."/>
            <person name="Jiang Y."/>
            <person name="Adhikari A."/>
            <person name="Zheng C.-J."/>
            <person name="Schuster L."/>
            <person name="Cowan T.M."/>
            <person name="Smanski M.J."/>
            <person name="Chevrette M.G."/>
            <person name="De Carvalho L.P.S."/>
            <person name="Shen B."/>
        </authorList>
    </citation>
    <scope>NUCLEOTIDE SEQUENCE [LARGE SCALE GENOMIC DNA]</scope>
    <source>
        <strain evidence="3 4">NPDC047833</strain>
    </source>
</reference>
<dbReference type="SMART" id="SM00710">
    <property type="entry name" value="PbH1"/>
    <property type="match status" value="5"/>
</dbReference>
<dbReference type="SUPFAM" id="SSF51126">
    <property type="entry name" value="Pectin lyase-like"/>
    <property type="match status" value="1"/>
</dbReference>
<dbReference type="InterPro" id="IPR011050">
    <property type="entry name" value="Pectin_lyase_fold/virulence"/>
</dbReference>
<evidence type="ECO:0000256" key="1">
    <source>
        <dbReference type="SAM" id="MobiDB-lite"/>
    </source>
</evidence>
<dbReference type="InterPro" id="IPR012334">
    <property type="entry name" value="Pectin_lyas_fold"/>
</dbReference>
<evidence type="ECO:0000256" key="2">
    <source>
        <dbReference type="SAM" id="SignalP"/>
    </source>
</evidence>
<feature type="signal peptide" evidence="2">
    <location>
        <begin position="1"/>
        <end position="29"/>
    </location>
</feature>
<dbReference type="EMBL" id="JBEYRS010000010">
    <property type="protein sequence ID" value="MEW2364860.1"/>
    <property type="molecule type" value="Genomic_DNA"/>
</dbReference>
<dbReference type="CDD" id="cd14251">
    <property type="entry name" value="PL-6"/>
    <property type="match status" value="1"/>
</dbReference>
<dbReference type="Proteomes" id="UP001553843">
    <property type="component" value="Unassembled WGS sequence"/>
</dbReference>
<dbReference type="Gene3D" id="2.160.20.10">
    <property type="entry name" value="Single-stranded right-handed beta-helix, Pectin lyase-like"/>
    <property type="match status" value="1"/>
</dbReference>
<comment type="caution">
    <text evidence="3">The sequence shown here is derived from an EMBL/GenBank/DDBJ whole genome shotgun (WGS) entry which is preliminary data.</text>
</comment>
<feature type="chain" id="PRO_5045532697" evidence="2">
    <location>
        <begin position="30"/>
        <end position="480"/>
    </location>
</feature>
<evidence type="ECO:0000313" key="3">
    <source>
        <dbReference type="EMBL" id="MEW2364860.1"/>
    </source>
</evidence>
<keyword evidence="2" id="KW-0732">Signal</keyword>
<keyword evidence="4" id="KW-1185">Reference proteome</keyword>
<sequence>MQRRTFLTGTALGAALAAVPLGAPRRADAAESASSATATVSSLHDLQKAIDGAAPGARIVLADGDYTVPSGGSLKVTGKNGTQAAPITITAASRGGVVLRGERGFAFDTSSNITVSGFSFRQSTTLEIPASCSRIRLTRNDFRLADIAGLHWVMVRADDTKVDRNHFHGKTTLGVYLCVEGAGGTAMAQRVHILRNHFSDHTFAGDNGGEPIRLGVSPRALSAAHATVEYNLFERCDGDPEAVSVKSSDNTVRYNTVRDSLGGIVLRHGNRTRVEGNYLLGGKDGLRVYGNDHLIANNYLAGLTGRALVIGGGSTRDHHSGETAEERRGNDACDRAVIVHNTLLGNAETLLGESRTHEPRQVVVADNLLVGDSGKLVAMGATTGFTWQGNMLWGAAADGNIPTGGYTRRDPALRRDPDGIFRLTAGSPAIGRATLARPAVTEDIDGHPRGSARDIGADEYTTAAPLRRPLTAADVGPDAP</sequence>
<accession>A0ABV3LZH3</accession>
<dbReference type="PROSITE" id="PS51318">
    <property type="entry name" value="TAT"/>
    <property type="match status" value="1"/>
</dbReference>
<feature type="compositionally biased region" description="Basic and acidic residues" evidence="1">
    <location>
        <begin position="444"/>
        <end position="456"/>
    </location>
</feature>
<protein>
    <submittedName>
        <fullName evidence="3">Polysaccharide lyase 6 family protein</fullName>
    </submittedName>
</protein>
<dbReference type="InterPro" id="IPR006626">
    <property type="entry name" value="PbH1"/>
</dbReference>